<dbReference type="Gene3D" id="3.20.20.80">
    <property type="entry name" value="Glycosidases"/>
    <property type="match status" value="1"/>
</dbReference>
<evidence type="ECO:0000256" key="1">
    <source>
        <dbReference type="ARBA" id="ARBA00001678"/>
    </source>
</evidence>
<dbReference type="InterPro" id="IPR001547">
    <property type="entry name" value="Glyco_hydro_5"/>
</dbReference>
<feature type="signal peptide" evidence="9">
    <location>
        <begin position="1"/>
        <end position="22"/>
    </location>
</feature>
<protein>
    <recommendedName>
        <fullName evidence="4">mannan endo-1,4-beta-mannosidase</fullName>
        <ecNumber evidence="4">3.2.1.78</ecNumber>
    </recommendedName>
</protein>
<evidence type="ECO:0000256" key="5">
    <source>
        <dbReference type="ARBA" id="ARBA00022525"/>
    </source>
</evidence>
<dbReference type="InParanoid" id="E1Z4A3"/>
<keyword evidence="12" id="KW-1185">Reference proteome</keyword>
<dbReference type="GO" id="GO:0016985">
    <property type="term" value="F:mannan endo-1,4-beta-mannosidase activity"/>
    <property type="evidence" value="ECO:0007669"/>
    <property type="project" value="UniProtKB-EC"/>
</dbReference>
<keyword evidence="5" id="KW-0964">Secreted</keyword>
<evidence type="ECO:0000259" key="10">
    <source>
        <dbReference type="Pfam" id="PF26410"/>
    </source>
</evidence>
<feature type="domain" description="Glycoside hydrolase family 5" evidence="10">
    <location>
        <begin position="16"/>
        <end position="287"/>
    </location>
</feature>
<sequence length="317" mass="35691">MASSCGLLLLLAAGGFVSISDGRFVDEECAEFHFHGWNGWRVVDAALNQPASLTRRFKDAQEAGLNVLRFFLGDDERSPVLQTAPGVFDERVAQAVDFVLAESAAHSIKLTPVLLNLWKRNNGVPQFEEWCGTASTSRQPRPGGGSLDAQERLQTPYDWLVSPKCRDQVKKYFTTLVNRRNTITGVLYKDDPTIMSWNLLNEPRCRSCGPEAVDSWIGEMAGHLKSVDPNHLITTGAEGFFDESDPMARYNPQDRSLWASRTGQHFRANHAHAAISYATVHTWPDNWRNPPFPTSWGRQWLDAHSQVFKPKIVRVWL</sequence>
<dbReference type="RefSeq" id="XP_005851419.1">
    <property type="nucleotide sequence ID" value="XM_005851357.1"/>
</dbReference>
<accession>E1Z4A3</accession>
<dbReference type="OMA" id="WIGEMAG"/>
<gene>
    <name evidence="11" type="ORF">CHLNCDRAFT_49839</name>
</gene>
<dbReference type="SUPFAM" id="SSF51445">
    <property type="entry name" value="(Trans)glycosidases"/>
    <property type="match status" value="1"/>
</dbReference>
<evidence type="ECO:0000256" key="8">
    <source>
        <dbReference type="ARBA" id="ARBA00023295"/>
    </source>
</evidence>
<comment type="subcellular location">
    <subcellularLocation>
        <location evidence="2">Secreted</location>
    </subcellularLocation>
</comment>
<dbReference type="GeneID" id="17358433"/>
<evidence type="ECO:0000313" key="12">
    <source>
        <dbReference type="Proteomes" id="UP000008141"/>
    </source>
</evidence>
<dbReference type="InterPro" id="IPR045053">
    <property type="entry name" value="MAN-like"/>
</dbReference>
<evidence type="ECO:0000256" key="6">
    <source>
        <dbReference type="ARBA" id="ARBA00022729"/>
    </source>
</evidence>
<dbReference type="OrthoDB" id="512886at2759"/>
<evidence type="ECO:0000256" key="3">
    <source>
        <dbReference type="ARBA" id="ARBA00005641"/>
    </source>
</evidence>
<evidence type="ECO:0000256" key="4">
    <source>
        <dbReference type="ARBA" id="ARBA00012706"/>
    </source>
</evidence>
<keyword evidence="8" id="KW-0326">Glycosidase</keyword>
<dbReference type="Proteomes" id="UP000008141">
    <property type="component" value="Unassembled WGS sequence"/>
</dbReference>
<feature type="chain" id="PRO_5003155617" description="mannan endo-1,4-beta-mannosidase" evidence="9">
    <location>
        <begin position="23"/>
        <end position="317"/>
    </location>
</feature>
<dbReference type="EMBL" id="GL433836">
    <property type="protein sequence ID" value="EFN59317.1"/>
    <property type="molecule type" value="Genomic_DNA"/>
</dbReference>
<keyword evidence="7" id="KW-0378">Hydrolase</keyword>
<evidence type="ECO:0000313" key="11">
    <source>
        <dbReference type="EMBL" id="EFN59317.1"/>
    </source>
</evidence>
<dbReference type="EC" id="3.2.1.78" evidence="4"/>
<name>E1Z4A3_CHLVA</name>
<dbReference type="PANTHER" id="PTHR31451">
    <property type="match status" value="1"/>
</dbReference>
<dbReference type="KEGG" id="cvr:CHLNCDRAFT_49839"/>
<evidence type="ECO:0000256" key="9">
    <source>
        <dbReference type="SAM" id="SignalP"/>
    </source>
</evidence>
<dbReference type="PANTHER" id="PTHR31451:SF39">
    <property type="entry name" value="MANNAN ENDO-1,4-BETA-MANNOSIDASE 1"/>
    <property type="match status" value="1"/>
</dbReference>
<dbReference type="InterPro" id="IPR017853">
    <property type="entry name" value="GH"/>
</dbReference>
<keyword evidence="6 9" id="KW-0732">Signal</keyword>
<organism evidence="12">
    <name type="scientific">Chlorella variabilis</name>
    <name type="common">Green alga</name>
    <dbReference type="NCBI Taxonomy" id="554065"/>
    <lineage>
        <taxon>Eukaryota</taxon>
        <taxon>Viridiplantae</taxon>
        <taxon>Chlorophyta</taxon>
        <taxon>core chlorophytes</taxon>
        <taxon>Trebouxiophyceae</taxon>
        <taxon>Chlorellales</taxon>
        <taxon>Chlorellaceae</taxon>
        <taxon>Chlorella clade</taxon>
        <taxon>Chlorella</taxon>
    </lineage>
</organism>
<dbReference type="Pfam" id="PF26410">
    <property type="entry name" value="GH5_mannosidase"/>
    <property type="match status" value="1"/>
</dbReference>
<dbReference type="AlphaFoldDB" id="E1Z4A3"/>
<proteinExistence type="inferred from homology"/>
<comment type="catalytic activity">
    <reaction evidence="1">
        <text>Random hydrolysis of (1-&gt;4)-beta-D-mannosidic linkages in mannans, galactomannans and glucomannans.</text>
        <dbReference type="EC" id="3.2.1.78"/>
    </reaction>
</comment>
<dbReference type="GO" id="GO:0005576">
    <property type="term" value="C:extracellular region"/>
    <property type="evidence" value="ECO:0007669"/>
    <property type="project" value="UniProtKB-SubCell"/>
</dbReference>
<evidence type="ECO:0000256" key="2">
    <source>
        <dbReference type="ARBA" id="ARBA00004613"/>
    </source>
</evidence>
<evidence type="ECO:0000256" key="7">
    <source>
        <dbReference type="ARBA" id="ARBA00022801"/>
    </source>
</evidence>
<reference evidence="11 12" key="1">
    <citation type="journal article" date="2010" name="Plant Cell">
        <title>The Chlorella variabilis NC64A genome reveals adaptation to photosymbiosis, coevolution with viruses, and cryptic sex.</title>
        <authorList>
            <person name="Blanc G."/>
            <person name="Duncan G."/>
            <person name="Agarkova I."/>
            <person name="Borodovsky M."/>
            <person name="Gurnon J."/>
            <person name="Kuo A."/>
            <person name="Lindquist E."/>
            <person name="Lucas S."/>
            <person name="Pangilinan J."/>
            <person name="Polle J."/>
            <person name="Salamov A."/>
            <person name="Terry A."/>
            <person name="Yamada T."/>
            <person name="Dunigan D.D."/>
            <person name="Grigoriev I.V."/>
            <person name="Claverie J.M."/>
            <person name="Van Etten J.L."/>
        </authorList>
    </citation>
    <scope>NUCLEOTIDE SEQUENCE [LARGE SCALE GENOMIC DNA]</scope>
    <source>
        <strain evidence="11 12">NC64A</strain>
    </source>
</reference>
<comment type="similarity">
    <text evidence="3">Belongs to the glycosyl hydrolase 5 (cellulase A) family.</text>
</comment>